<proteinExistence type="predicted"/>
<keyword evidence="3" id="KW-1185">Reference proteome</keyword>
<dbReference type="Pfam" id="PF13975">
    <property type="entry name" value="gag-asp_proteas"/>
    <property type="match status" value="1"/>
</dbReference>
<dbReference type="HOGENOM" id="CLU_039603_0_0_3"/>
<sequence length="415" mass="46583">MRGRYTSLQLFCIIVLLWAGWMFLGRTDLLAQSVPDHSKATATTEKSPLTTIPFERGIFAFVPVVKVKINDQESCFLAVDSGAYGVQITPELAYKLKLPVKPREGGSAVLNGLGDKQTILISQEAYINSIKIRDIELTNIKASISALPLNTSEIDGLLGSELFENFVVQLNYDKYEILLFEPKQFSYRGNGITLPITFASTTPIITAKIDGLDAQFNLDTGSSRRLTLFKPFINRFDLRKRYPKRIEVDSGQAIGGPTRAELTRANLLKLGNIEIHRPLIELTLQKGGFATSFSVDGNIGAGLLQRFNTTFDYKRQQLILEKNSHFNDPFIFVYYGMAVFPKTGLVTEIEELGLFYRAGIRKGDKIVAIDGFAFDKMKIEDYARRLDKKLGDQIRMTVQRGDQQREVVITVEEAL</sequence>
<name>U5QKC4_GLOK1</name>
<dbReference type="eggNOG" id="COG0793">
    <property type="taxonomic scope" value="Bacteria"/>
</dbReference>
<dbReference type="Proteomes" id="UP000017396">
    <property type="component" value="Chromosome"/>
</dbReference>
<dbReference type="InterPro" id="IPR034122">
    <property type="entry name" value="Retropepsin-like_bacterial"/>
</dbReference>
<dbReference type="InterPro" id="IPR021109">
    <property type="entry name" value="Peptidase_aspartic_dom_sf"/>
</dbReference>
<dbReference type="Pfam" id="PF17820">
    <property type="entry name" value="PDZ_6"/>
    <property type="match status" value="1"/>
</dbReference>
<dbReference type="InterPro" id="IPR041489">
    <property type="entry name" value="PDZ_6"/>
</dbReference>
<dbReference type="CDD" id="cd05483">
    <property type="entry name" value="retropepsin_like_bacteria"/>
    <property type="match status" value="1"/>
</dbReference>
<protein>
    <submittedName>
        <fullName evidence="2">PDZ/DHR/GLGF domain-containing protein</fullName>
    </submittedName>
</protein>
<dbReference type="PROSITE" id="PS50106">
    <property type="entry name" value="PDZ"/>
    <property type="match status" value="1"/>
</dbReference>
<dbReference type="KEGG" id="glj:GKIL_3176"/>
<accession>U5QKC4</accession>
<evidence type="ECO:0000313" key="2">
    <source>
        <dbReference type="EMBL" id="AGY59422.1"/>
    </source>
</evidence>
<dbReference type="Gene3D" id="2.40.70.10">
    <property type="entry name" value="Acid Proteases"/>
    <property type="match status" value="2"/>
</dbReference>
<organism evidence="2 3">
    <name type="scientific">Gloeobacter kilaueensis (strain ATCC BAA-2537 / CCAP 1431/1 / ULC 316 / JS1)</name>
    <dbReference type="NCBI Taxonomy" id="1183438"/>
    <lineage>
        <taxon>Bacteria</taxon>
        <taxon>Bacillati</taxon>
        <taxon>Cyanobacteriota</taxon>
        <taxon>Cyanophyceae</taxon>
        <taxon>Gloeobacterales</taxon>
        <taxon>Gloeobacteraceae</taxon>
        <taxon>Gloeobacter</taxon>
    </lineage>
</organism>
<dbReference type="InterPro" id="IPR036034">
    <property type="entry name" value="PDZ_sf"/>
</dbReference>
<reference evidence="2 3" key="1">
    <citation type="journal article" date="2013" name="PLoS ONE">
        <title>Cultivation and Complete Genome Sequencing of Gloeobacter kilaueensis sp. nov., from a Lava Cave in Kilauea Caldera, Hawai'i.</title>
        <authorList>
            <person name="Saw J.H."/>
            <person name="Schatz M."/>
            <person name="Brown M.V."/>
            <person name="Kunkel D.D."/>
            <person name="Foster J.S."/>
            <person name="Shick H."/>
            <person name="Christensen S."/>
            <person name="Hou S."/>
            <person name="Wan X."/>
            <person name="Donachie S.P."/>
        </authorList>
    </citation>
    <scope>NUCLEOTIDE SEQUENCE [LARGE SCALE GENOMIC DNA]</scope>
    <source>
        <strain evidence="3">JS</strain>
    </source>
</reference>
<dbReference type="SMART" id="SM00228">
    <property type="entry name" value="PDZ"/>
    <property type="match status" value="1"/>
</dbReference>
<dbReference type="AlphaFoldDB" id="U5QKC4"/>
<dbReference type="EMBL" id="CP003587">
    <property type="protein sequence ID" value="AGY59422.1"/>
    <property type="molecule type" value="Genomic_DNA"/>
</dbReference>
<dbReference type="STRING" id="1183438.GKIL_3176"/>
<dbReference type="InterPro" id="IPR001478">
    <property type="entry name" value="PDZ"/>
</dbReference>
<feature type="domain" description="PDZ" evidence="1">
    <location>
        <begin position="317"/>
        <end position="402"/>
    </location>
</feature>
<evidence type="ECO:0000313" key="3">
    <source>
        <dbReference type="Proteomes" id="UP000017396"/>
    </source>
</evidence>
<dbReference type="SUPFAM" id="SSF50156">
    <property type="entry name" value="PDZ domain-like"/>
    <property type="match status" value="1"/>
</dbReference>
<gene>
    <name evidence="2" type="ORF">GKIL_3176</name>
</gene>
<dbReference type="Gene3D" id="2.30.42.10">
    <property type="match status" value="1"/>
</dbReference>
<evidence type="ECO:0000259" key="1">
    <source>
        <dbReference type="PROSITE" id="PS50106"/>
    </source>
</evidence>